<dbReference type="Proteomes" id="UP000189941">
    <property type="component" value="Unassembled WGS sequence"/>
</dbReference>
<dbReference type="SUPFAM" id="SSF82649">
    <property type="entry name" value="SufE/NifU"/>
    <property type="match status" value="1"/>
</dbReference>
<dbReference type="OrthoDB" id="9804157at2"/>
<evidence type="ECO:0000313" key="4">
    <source>
        <dbReference type="Proteomes" id="UP000189941"/>
    </source>
</evidence>
<sequence>MALSNLSHLYREVILDHAQHPHHHYALDNATHHMELLNPTCGDAIIVQMVVKDQVIEEVAYTGHGCSISMASASMMTEAIKGLTIDKALKLIDVFNRLVKGEIIDEQWEIALKDAYFLEGVKQFPARYKCAVLAWKAAAGAVDPQKESDLDD</sequence>
<dbReference type="EMBL" id="FUWO01000005">
    <property type="protein sequence ID" value="SJZ45391.1"/>
    <property type="molecule type" value="Genomic_DNA"/>
</dbReference>
<dbReference type="Gene3D" id="3.90.1010.10">
    <property type="match status" value="1"/>
</dbReference>
<dbReference type="GO" id="GO:0016226">
    <property type="term" value="P:iron-sulfur cluster assembly"/>
    <property type="evidence" value="ECO:0007669"/>
    <property type="project" value="InterPro"/>
</dbReference>
<dbReference type="Pfam" id="PF01592">
    <property type="entry name" value="NifU_N"/>
    <property type="match status" value="1"/>
</dbReference>
<dbReference type="GO" id="GO:0051536">
    <property type="term" value="F:iron-sulfur cluster binding"/>
    <property type="evidence" value="ECO:0007669"/>
    <property type="project" value="InterPro"/>
</dbReference>
<organism evidence="3 4">
    <name type="scientific">Globicatella sulfidifaciens DSM 15739</name>
    <dbReference type="NCBI Taxonomy" id="1121925"/>
    <lineage>
        <taxon>Bacteria</taxon>
        <taxon>Bacillati</taxon>
        <taxon>Bacillota</taxon>
        <taxon>Bacilli</taxon>
        <taxon>Lactobacillales</taxon>
        <taxon>Aerococcaceae</taxon>
        <taxon>Globicatella</taxon>
    </lineage>
</organism>
<dbReference type="NCBIfam" id="TIGR01994">
    <property type="entry name" value="SUF_scaf_2"/>
    <property type="match status" value="1"/>
</dbReference>
<comment type="similarity">
    <text evidence="1">Belongs to the NifU family.</text>
</comment>
<evidence type="ECO:0000259" key="2">
    <source>
        <dbReference type="Pfam" id="PF01592"/>
    </source>
</evidence>
<keyword evidence="4" id="KW-1185">Reference proteome</keyword>
<dbReference type="STRING" id="1121925.SAMN02746011_00841"/>
<dbReference type="PANTHER" id="PTHR10093">
    <property type="entry name" value="IRON-SULFUR CLUSTER ASSEMBLY ENZYME NIFU HOMOLOG"/>
    <property type="match status" value="1"/>
</dbReference>
<feature type="domain" description="NIF system FeS cluster assembly NifU N-terminal" evidence="2">
    <location>
        <begin position="10"/>
        <end position="130"/>
    </location>
</feature>
<evidence type="ECO:0000256" key="1">
    <source>
        <dbReference type="ARBA" id="ARBA00006420"/>
    </source>
</evidence>
<dbReference type="InterPro" id="IPR002871">
    <property type="entry name" value="NIF_FeS_clus_asmbl_NifU_N"/>
</dbReference>
<name>A0A1T4KSL0_9LACT</name>
<dbReference type="GO" id="GO:0005506">
    <property type="term" value="F:iron ion binding"/>
    <property type="evidence" value="ECO:0007669"/>
    <property type="project" value="InterPro"/>
</dbReference>
<dbReference type="CDD" id="cd06664">
    <property type="entry name" value="IscU_like"/>
    <property type="match status" value="1"/>
</dbReference>
<reference evidence="4" key="1">
    <citation type="submission" date="2017-02" db="EMBL/GenBank/DDBJ databases">
        <authorList>
            <person name="Varghese N."/>
            <person name="Submissions S."/>
        </authorList>
    </citation>
    <scope>NUCLEOTIDE SEQUENCE [LARGE SCALE GENOMIC DNA]</scope>
    <source>
        <strain evidence="4">DSM 15739</strain>
    </source>
</reference>
<dbReference type="AlphaFoldDB" id="A0A1T4KSL0"/>
<protein>
    <submittedName>
        <fullName evidence="3">Nitrogen fixation protein NifU</fullName>
    </submittedName>
</protein>
<dbReference type="RefSeq" id="WP_078755634.1">
    <property type="nucleotide sequence ID" value="NZ_FUWO01000005.1"/>
</dbReference>
<gene>
    <name evidence="3" type="ORF">SAMN02746011_00841</name>
</gene>
<dbReference type="FunFam" id="3.90.1010.10:FF:000002">
    <property type="entry name" value="Iron-sulfur cluster assembly scaffold protein NifU"/>
    <property type="match status" value="1"/>
</dbReference>
<accession>A0A1T4KSL0</accession>
<evidence type="ECO:0000313" key="3">
    <source>
        <dbReference type="EMBL" id="SJZ45391.1"/>
    </source>
</evidence>
<proteinExistence type="inferred from homology"/>